<keyword evidence="3" id="KW-0808">Transferase</keyword>
<accession>A0AAU7E232</accession>
<evidence type="ECO:0000313" key="8">
    <source>
        <dbReference type="EMBL" id="XBH23970.1"/>
    </source>
</evidence>
<evidence type="ECO:0000256" key="5">
    <source>
        <dbReference type="ARBA" id="ARBA00030436"/>
    </source>
</evidence>
<dbReference type="GO" id="GO:0039694">
    <property type="term" value="P:viral RNA genome replication"/>
    <property type="evidence" value="ECO:0007669"/>
    <property type="project" value="InterPro"/>
</dbReference>
<evidence type="ECO:0000256" key="2">
    <source>
        <dbReference type="ARBA" id="ARBA00018602"/>
    </source>
</evidence>
<reference evidence="8" key="2">
    <citation type="submission" date="2024-02" db="EMBL/GenBank/DDBJ databases">
        <authorList>
            <person name="Hu B."/>
        </authorList>
    </citation>
    <scope>NUCLEOTIDE SEQUENCE</scope>
    <source>
        <strain evidence="8">1A/Kenya/BAT2797/2015</strain>
    </source>
</reference>
<evidence type="ECO:0000259" key="7">
    <source>
        <dbReference type="PROSITE" id="PS50525"/>
    </source>
</evidence>
<evidence type="ECO:0000256" key="4">
    <source>
        <dbReference type="ARBA" id="ARBA00030285"/>
    </source>
</evidence>
<reference evidence="8" key="1">
    <citation type="journal article" date="2024" name="Microbiome">
        <title>Substantial viral diversity in bats and rodents from East Africa: insights into evolution, recombination, and cocirculation.</title>
        <authorList>
            <person name="Wang D."/>
            <person name="Yang X."/>
            <person name="Ren Z."/>
            <person name="Hu B."/>
            <person name="Zhao H."/>
            <person name="Yang K."/>
            <person name="Shi P."/>
            <person name="Zhang Z."/>
            <person name="Feng Q."/>
            <person name="Nawenja C.V."/>
            <person name="Obanda V."/>
            <person name="Robert K."/>
            <person name="Nalikka B."/>
            <person name="Waruhiu C.N."/>
            <person name="Ochola G.O."/>
            <person name="Onyuok S.O."/>
            <person name="Ochieng H."/>
            <person name="Li B."/>
            <person name="Zhu Y."/>
            <person name="Si H."/>
            <person name="Yin J."/>
            <person name="Kristiansen K."/>
            <person name="Jin X."/>
            <person name="Xu X."/>
            <person name="Xiao M."/>
            <person name="Agwanda B."/>
            <person name="Ommeh S."/>
            <person name="Li J."/>
            <person name="Shi Z.L."/>
        </authorList>
    </citation>
    <scope>NUCLEOTIDE SEQUENCE</scope>
    <source>
        <strain evidence="8">1A/Kenya/BAT2797/2015</strain>
    </source>
</reference>
<dbReference type="Gene3D" id="3.40.91.60">
    <property type="match status" value="1"/>
</dbReference>
<keyword evidence="8" id="KW-0696">RNA-directed RNA polymerase</keyword>
<dbReference type="PROSITE" id="PS50525">
    <property type="entry name" value="RDRP_SSRNA_NEG_SEG"/>
    <property type="match status" value="1"/>
</dbReference>
<dbReference type="EMBL" id="PP711898">
    <property type="protein sequence ID" value="XBH23970.1"/>
    <property type="molecule type" value="Viral_cRNA"/>
</dbReference>
<sequence>MEKLRDLARVVNGVRNDSLTMQASVELIDNIYRARHDAVEELYCESHNIPFEAEKPMADFCDINGIRVQIETAPRPVQQIFFNKTPDIIKLEMDGSVSIIEFSVSNDIQKSIREKENKYMPLVDWLNDNNQVETRLVLVCVSPSGENVQQNLMDVGLFNRIIEQTDVMVLTVKERKCRQQFRASLADYFRFFSGGLKRYTVPRWEDETLEDLEEDPYEYDQEVDNFILPNDPKQIKIAFEREYVEFKSRYAPKQKVSPWCYFPDVDIPGLVHRVNNLQTVGWVPDCWEGNLVRRLCTGLSEMEKELLMYTEREYRDYKGPKGRTVGPETLRLQSEHGDDEHMQRWHVRCGKQLGYSGVEPVECKLDEKVESLDYRVIPAEPGRPKSVTVKVIPQCQPSTTAFKEAEAIRRDDIDEKIRAIRGNGWINLARQNSKIAWWLTCQMGERRARGWSVCATDDFILVKAPAKSILKAGAVIKFFWICKKKTNIFIPVDMVEKEFDNCVVSKLMTVSSKKVGVLEGVGERCESLCLYLLDLIEENKGLWQKENVEELCRSTCLIALGCSKRMSGILDNARYMFMQARADWSGILEMISGVLQPTKNRAECEMQRRMEQVLMEAIEEPSAEEGETVVKKSVGFLSRSKHKFASLQVEEVIGAFFLVPKGMHGIQENINIMKETDEYANKFEDQVRRYGEGRMLRGFKRAVPCRSGFNRGYMYRLGHIIREKVGEGMARVLSDFFTGKCAQPYFLDYRNNSTKSLSKFSGDRLVPTKNLFEAIDAVAKGDLASGMQKQRDRGMKTATRLVRKFQRTAADRGIFIPTQPDRIYSYCVEALSLGCSKYVNEESISRSGDLKATDLQQINAATRDWKNRWFFSIDYTKWSPGDNGFKFAPFLQGLFEGLLPAGLLNDMKAAVERSSDFDFYLPEEMLKVRERGVMKESVKDFFLNYDENGKRRVRGNWKQGMFNYTSSLVGVAVLEAVSRDLKERGVVNDIWFRQHSDDCLLVINLSEGHSLDEVLESILKYGKGASLEISRKKTYVSQKFAEFVGMVLEGKTVRSQTSKFVVTCSSERPGTGFLKDVEATLSMVQSACRNGLRLNVGVTIALAALGAVRMNYSMGHGLKNSPEQLYKIKRECLLTCIGGPIENYVYEAILIDVPVAVIMCDEDAMKVEYEPAQKINRRVIASWQGSEEDPDGWVDINWCIFTPKDMERYKGLARTGAELVAAHPEYWFLLPDNNEAHLVLANRLNSYSLLTSLSNQNPLALRAILGASIKGNAVRLEGKRVTMDDFAMAMQTDGPEADLPALFWKPIDKIREALSKMRVYVYSLVKRNVPMKITRVKNFEKPLKVHNQLAVVNATAVSLQNNNRGLVDRARRVAKDENALMADVLAVTSAIGTYSNPTELARKLRRLARTIGSLSGDRYALMGQGYEAMKGGYLRFKLETAAAQLTIKTIAQGELVEALTTGDTTSEREKERQVALAVNIARNREVYPELDEIRIDGKEWTEIVSEVEGVNNLRLNKLLASIKAKEFDDFSLISVLSSGAGEASVRWLRYGNSMTGGTEAEVVSGGCKAVIKTGLLDYVIRIGPGAQTEVDKILQKCKEILRSEGKELKLSKHKPGYWFWSSRYGYYWGLYQEGARVVEGAVLDKGLFADARKRVVKTWIQGFRQMVEFVDGEVATLWSVRSRTGINKDPKNVIFQTGGWSNPDNVGGVRITAIIEDGLLNCLLEDKMPKMGLTHVMNYMSMETTIRGWALKAIEEEGEVVELDLDALTGADDLEMSPFVKRMQHAVAKVGFASALDVAVGKAVCKWYTEQESVSEIVQRHMPEYIAAAFSQPEGELTPAGERAVSSKLKMITATWEYMEDLSEGPVAYYKELNLFE</sequence>
<keyword evidence="8" id="KW-0548">Nucleotidyltransferase</keyword>
<dbReference type="Pfam" id="PF04196">
    <property type="entry name" value="Bunya_RdRp"/>
    <property type="match status" value="1"/>
</dbReference>
<proteinExistence type="predicted"/>
<protein>
    <recommendedName>
        <fullName evidence="2">RNA-directed RNA polymerase L</fullName>
        <ecNumber evidence="1">2.7.7.48</ecNumber>
    </recommendedName>
    <alternativeName>
        <fullName evidence="4">Large structural protein</fullName>
    </alternativeName>
    <alternativeName>
        <fullName evidence="6">Replicase</fullName>
    </alternativeName>
    <alternativeName>
        <fullName evidence="5">Transcriptase</fullName>
    </alternativeName>
</protein>
<dbReference type="EC" id="2.7.7.48" evidence="1"/>
<evidence type="ECO:0000256" key="3">
    <source>
        <dbReference type="ARBA" id="ARBA00022679"/>
    </source>
</evidence>
<dbReference type="InterPro" id="IPR007322">
    <property type="entry name" value="RNA_pol_bunyavir"/>
</dbReference>
<name>A0AAU7E232_9VIRU</name>
<evidence type="ECO:0000256" key="1">
    <source>
        <dbReference type="ARBA" id="ARBA00012494"/>
    </source>
</evidence>
<dbReference type="GO" id="GO:0003968">
    <property type="term" value="F:RNA-directed RNA polymerase activity"/>
    <property type="evidence" value="ECO:0007669"/>
    <property type="project" value="UniProtKB-KW"/>
</dbReference>
<organism evidence="8">
    <name type="scientific">Rousettus bat hantavirus</name>
    <dbReference type="NCBI Taxonomy" id="3141929"/>
    <lineage>
        <taxon>Viruses</taxon>
        <taxon>Riboviria</taxon>
        <taxon>Orthornavirae</taxon>
        <taxon>Negarnaviricota</taxon>
        <taxon>Polyploviricotina</taxon>
        <taxon>Bunyaviricetes</taxon>
        <taxon>Elliovirales</taxon>
        <taxon>Hantaviridae</taxon>
    </lineage>
</organism>
<dbReference type="InterPro" id="IPR007099">
    <property type="entry name" value="RNA-dir_pol_NSvirus"/>
</dbReference>
<dbReference type="GO" id="GO:0006351">
    <property type="term" value="P:DNA-templated transcription"/>
    <property type="evidence" value="ECO:0007669"/>
    <property type="project" value="InterPro"/>
</dbReference>
<evidence type="ECO:0000256" key="6">
    <source>
        <dbReference type="ARBA" id="ARBA00031012"/>
    </source>
</evidence>
<feature type="domain" description="RdRp catalytic" evidence="7">
    <location>
        <begin position="856"/>
        <end position="1035"/>
    </location>
</feature>